<dbReference type="Proteomes" id="UP000026960">
    <property type="component" value="Chromosome 6"/>
</dbReference>
<dbReference type="AlphaFoldDB" id="A0A0D3GEI3"/>
<reference evidence="1" key="2">
    <citation type="submission" date="2015-03" db="UniProtKB">
        <authorList>
            <consortium name="EnsemblPlants"/>
        </authorList>
    </citation>
    <scope>IDENTIFICATION</scope>
</reference>
<dbReference type="Gramene" id="OBART06G08230.1">
    <property type="protein sequence ID" value="OBART06G08230.1"/>
    <property type="gene ID" value="OBART06G08230"/>
</dbReference>
<dbReference type="PaxDb" id="65489-OBART06G08230.1"/>
<name>A0A0D3GEI3_9ORYZ</name>
<dbReference type="EnsemblPlants" id="OBART06G08230.1">
    <property type="protein sequence ID" value="OBART06G08230.1"/>
    <property type="gene ID" value="OBART06G08230"/>
</dbReference>
<protein>
    <submittedName>
        <fullName evidence="1">Uncharacterized protein</fullName>
    </submittedName>
</protein>
<sequence length="59" mass="6280">MAALASLQRSASPIMPRVISIQDLLGCDGVKSPTMRIGHLLSVVTEPKVKGGFIDQQAF</sequence>
<reference evidence="1" key="1">
    <citation type="journal article" date="2009" name="Rice">
        <title>De Novo Next Generation Sequencing of Plant Genomes.</title>
        <authorList>
            <person name="Rounsley S."/>
            <person name="Marri P.R."/>
            <person name="Yu Y."/>
            <person name="He R."/>
            <person name="Sisneros N."/>
            <person name="Goicoechea J.L."/>
            <person name="Lee S.J."/>
            <person name="Angelova A."/>
            <person name="Kudrna D."/>
            <person name="Luo M."/>
            <person name="Affourtit J."/>
            <person name="Desany B."/>
            <person name="Knight J."/>
            <person name="Niazi F."/>
            <person name="Egholm M."/>
            <person name="Wing R.A."/>
        </authorList>
    </citation>
    <scope>NUCLEOTIDE SEQUENCE [LARGE SCALE GENOMIC DNA]</scope>
    <source>
        <strain evidence="1">cv. IRGC 105608</strain>
    </source>
</reference>
<proteinExistence type="predicted"/>
<evidence type="ECO:0000313" key="2">
    <source>
        <dbReference type="Proteomes" id="UP000026960"/>
    </source>
</evidence>
<evidence type="ECO:0000313" key="1">
    <source>
        <dbReference type="EnsemblPlants" id="OBART06G08230.1"/>
    </source>
</evidence>
<accession>A0A0D3GEI3</accession>
<dbReference type="HOGENOM" id="CLU_2964532_0_0_1"/>
<organism evidence="1">
    <name type="scientific">Oryza barthii</name>
    <dbReference type="NCBI Taxonomy" id="65489"/>
    <lineage>
        <taxon>Eukaryota</taxon>
        <taxon>Viridiplantae</taxon>
        <taxon>Streptophyta</taxon>
        <taxon>Embryophyta</taxon>
        <taxon>Tracheophyta</taxon>
        <taxon>Spermatophyta</taxon>
        <taxon>Magnoliopsida</taxon>
        <taxon>Liliopsida</taxon>
        <taxon>Poales</taxon>
        <taxon>Poaceae</taxon>
        <taxon>BOP clade</taxon>
        <taxon>Oryzoideae</taxon>
        <taxon>Oryzeae</taxon>
        <taxon>Oryzinae</taxon>
        <taxon>Oryza</taxon>
    </lineage>
</organism>
<keyword evidence="2" id="KW-1185">Reference proteome</keyword>